<dbReference type="OrthoDB" id="5835829at2759"/>
<evidence type="ECO:0000313" key="2">
    <source>
        <dbReference type="Proteomes" id="UP000799118"/>
    </source>
</evidence>
<dbReference type="AlphaFoldDB" id="A0A6A4IFQ0"/>
<keyword evidence="2" id="KW-1185">Reference proteome</keyword>
<evidence type="ECO:0000313" key="1">
    <source>
        <dbReference type="EMBL" id="KAE9409399.1"/>
    </source>
</evidence>
<gene>
    <name evidence="1" type="ORF">BT96DRAFT_932125</name>
</gene>
<organism evidence="1 2">
    <name type="scientific">Gymnopus androsaceus JB14</name>
    <dbReference type="NCBI Taxonomy" id="1447944"/>
    <lineage>
        <taxon>Eukaryota</taxon>
        <taxon>Fungi</taxon>
        <taxon>Dikarya</taxon>
        <taxon>Basidiomycota</taxon>
        <taxon>Agaricomycotina</taxon>
        <taxon>Agaricomycetes</taxon>
        <taxon>Agaricomycetidae</taxon>
        <taxon>Agaricales</taxon>
        <taxon>Marasmiineae</taxon>
        <taxon>Omphalotaceae</taxon>
        <taxon>Gymnopus</taxon>
    </lineage>
</organism>
<name>A0A6A4IFQ0_9AGAR</name>
<accession>A0A6A4IFQ0</accession>
<protein>
    <submittedName>
        <fullName evidence="1">Uncharacterized protein</fullName>
    </submittedName>
</protein>
<reference evidence="1" key="1">
    <citation type="journal article" date="2019" name="Environ. Microbiol.">
        <title>Fungal ecological strategies reflected in gene transcription - a case study of two litter decomposers.</title>
        <authorList>
            <person name="Barbi F."/>
            <person name="Kohler A."/>
            <person name="Barry K."/>
            <person name="Baskaran P."/>
            <person name="Daum C."/>
            <person name="Fauchery L."/>
            <person name="Ihrmark K."/>
            <person name="Kuo A."/>
            <person name="LaButti K."/>
            <person name="Lipzen A."/>
            <person name="Morin E."/>
            <person name="Grigoriev I.V."/>
            <person name="Henrissat B."/>
            <person name="Lindahl B."/>
            <person name="Martin F."/>
        </authorList>
    </citation>
    <scope>NUCLEOTIDE SEQUENCE</scope>
    <source>
        <strain evidence="1">JB14</strain>
    </source>
</reference>
<sequence>MTSFPSFLEDLLKPAVQPSPFKLMPALAILDVVLSPTIDMLDAITSHRIPVLAYIPTNAALVNLYWMRKDEYPETYWGPVYREAEKQAVNGDHSVDYYAYKLGPVSRVETRSGAKLPMWLLEQLPSLRCIILFLDELNPQTDSLDTGEDSMAVSLAQFCITLTNRLSRVNGFIIHTSHIMEPGKWKK</sequence>
<dbReference type="EMBL" id="ML769388">
    <property type="protein sequence ID" value="KAE9409399.1"/>
    <property type="molecule type" value="Genomic_DNA"/>
</dbReference>
<dbReference type="Proteomes" id="UP000799118">
    <property type="component" value="Unassembled WGS sequence"/>
</dbReference>
<proteinExistence type="predicted"/>